<proteinExistence type="predicted"/>
<gene>
    <name evidence="1" type="ORF">FZC75_02150</name>
</gene>
<evidence type="ECO:0000313" key="2">
    <source>
        <dbReference type="Proteomes" id="UP000324517"/>
    </source>
</evidence>
<dbReference type="AlphaFoldDB" id="A0A5D4TIE7"/>
<dbReference type="EMBL" id="VTET01000001">
    <property type="protein sequence ID" value="TYS74521.1"/>
    <property type="molecule type" value="Genomic_DNA"/>
</dbReference>
<sequence length="121" mass="14262">MLKTIEIDGKKVRFESKGSTVLRYKLQFHRDFLADIMKMKDLMSAGNNPSYEQIKTLDMEVFYNICWTLAKTADKNIPEPIDWLDEFEEFPIMDIMSELQELITKSFGTTKKKSRKNQKVK</sequence>
<dbReference type="RefSeq" id="WP_148978272.1">
    <property type="nucleotide sequence ID" value="NZ_JBNILM010000001.1"/>
</dbReference>
<evidence type="ECO:0000313" key="1">
    <source>
        <dbReference type="EMBL" id="TYS74521.1"/>
    </source>
</evidence>
<reference evidence="1 2" key="1">
    <citation type="submission" date="2019-08" db="EMBL/GenBank/DDBJ databases">
        <title>Bacillus genomes from the desert of Cuatro Cienegas, Coahuila.</title>
        <authorList>
            <person name="Olmedo-Alvarez G."/>
        </authorList>
    </citation>
    <scope>NUCLEOTIDE SEQUENCE [LARGE SCALE GENOMIC DNA]</scope>
    <source>
        <strain evidence="1 2">CH98b_3T</strain>
    </source>
</reference>
<organism evidence="1 2">
    <name type="scientific">Sutcliffiella horikoshii</name>
    <dbReference type="NCBI Taxonomy" id="79883"/>
    <lineage>
        <taxon>Bacteria</taxon>
        <taxon>Bacillati</taxon>
        <taxon>Bacillota</taxon>
        <taxon>Bacilli</taxon>
        <taxon>Bacillales</taxon>
        <taxon>Bacillaceae</taxon>
        <taxon>Sutcliffiella</taxon>
    </lineage>
</organism>
<comment type="caution">
    <text evidence="1">The sequence shown here is derived from an EMBL/GenBank/DDBJ whole genome shotgun (WGS) entry which is preliminary data.</text>
</comment>
<dbReference type="Proteomes" id="UP000324517">
    <property type="component" value="Unassembled WGS sequence"/>
</dbReference>
<name>A0A5D4TIE7_9BACI</name>
<protein>
    <submittedName>
        <fullName evidence="1">Uncharacterized protein</fullName>
    </submittedName>
</protein>
<dbReference type="OrthoDB" id="1697664at2"/>
<accession>A0A5D4TIE7</accession>